<sequence>MIAPLTDEEKSTRPLTLEEAQEYLRVGRNVMLRLFQNGEVQARKVGREWRTTKAALDDYMRGE</sequence>
<dbReference type="RefSeq" id="WP_227118142.1">
    <property type="nucleotide sequence ID" value="NZ_LT598928.1"/>
</dbReference>
<evidence type="ECO:0000313" key="2">
    <source>
        <dbReference type="EMBL" id="SBW02160.1"/>
    </source>
</evidence>
<dbReference type="EMBL" id="FLUP01000001">
    <property type="protein sequence ID" value="SBW02160.1"/>
    <property type="molecule type" value="Genomic_DNA"/>
</dbReference>
<dbReference type="NCBIfam" id="TIGR01764">
    <property type="entry name" value="excise"/>
    <property type="match status" value="1"/>
</dbReference>
<dbReference type="Pfam" id="PF12728">
    <property type="entry name" value="HTH_17"/>
    <property type="match status" value="1"/>
</dbReference>
<dbReference type="InterPro" id="IPR041657">
    <property type="entry name" value="HTH_17"/>
</dbReference>
<organism evidence="2">
    <name type="scientific">uncultured Desulfovibrio sp</name>
    <dbReference type="NCBI Taxonomy" id="167968"/>
    <lineage>
        <taxon>Bacteria</taxon>
        <taxon>Pseudomonadati</taxon>
        <taxon>Thermodesulfobacteriota</taxon>
        <taxon>Desulfovibrionia</taxon>
        <taxon>Desulfovibrionales</taxon>
        <taxon>Desulfovibrionaceae</taxon>
        <taxon>Desulfovibrio</taxon>
        <taxon>environmental samples</taxon>
    </lineage>
</organism>
<evidence type="ECO:0000259" key="1">
    <source>
        <dbReference type="Pfam" id="PF12728"/>
    </source>
</evidence>
<proteinExistence type="predicted"/>
<dbReference type="InterPro" id="IPR010093">
    <property type="entry name" value="SinI_DNA-bd"/>
</dbReference>
<name>A0A212JRU3_9BACT</name>
<reference evidence="2" key="1">
    <citation type="submission" date="2016-04" db="EMBL/GenBank/DDBJ databases">
        <authorList>
            <person name="Evans L.H."/>
            <person name="Alamgir A."/>
            <person name="Owens N."/>
            <person name="Weber N.D."/>
            <person name="Virtaneva K."/>
            <person name="Barbian K."/>
            <person name="Babar A."/>
            <person name="Rosenke K."/>
        </authorList>
    </citation>
    <scope>NUCLEOTIDE SEQUENCE</scope>
    <source>
        <strain evidence="2">92-2</strain>
    </source>
</reference>
<protein>
    <submittedName>
        <fullName evidence="2">DNA binding domain-containing protein (Modular protein)</fullName>
    </submittedName>
</protein>
<gene>
    <name evidence="2" type="ORF">KM92DES2_11615</name>
</gene>
<feature type="domain" description="Helix-turn-helix" evidence="1">
    <location>
        <begin position="15"/>
        <end position="62"/>
    </location>
</feature>
<accession>A0A212JRU3</accession>
<dbReference type="AlphaFoldDB" id="A0A212JRU3"/>
<dbReference type="GO" id="GO:0003677">
    <property type="term" value="F:DNA binding"/>
    <property type="evidence" value="ECO:0007669"/>
    <property type="project" value="InterPro"/>
</dbReference>